<evidence type="ECO:0000313" key="2">
    <source>
        <dbReference type="EMBL" id="KAK1763851.1"/>
    </source>
</evidence>
<dbReference type="GO" id="GO:0005524">
    <property type="term" value="F:ATP binding"/>
    <property type="evidence" value="ECO:0007669"/>
    <property type="project" value="InterPro"/>
</dbReference>
<gene>
    <name evidence="2" type="ORF">QBC33DRAFT_498646</name>
</gene>
<dbReference type="InterPro" id="IPR000719">
    <property type="entry name" value="Prot_kinase_dom"/>
</dbReference>
<dbReference type="RefSeq" id="XP_060280064.1">
    <property type="nucleotide sequence ID" value="XM_060425628.1"/>
</dbReference>
<dbReference type="Gene3D" id="1.10.510.10">
    <property type="entry name" value="Transferase(Phosphotransferase) domain 1"/>
    <property type="match status" value="1"/>
</dbReference>
<proteinExistence type="predicted"/>
<organism evidence="2 3">
    <name type="scientific">Phialemonium atrogriseum</name>
    <dbReference type="NCBI Taxonomy" id="1093897"/>
    <lineage>
        <taxon>Eukaryota</taxon>
        <taxon>Fungi</taxon>
        <taxon>Dikarya</taxon>
        <taxon>Ascomycota</taxon>
        <taxon>Pezizomycotina</taxon>
        <taxon>Sordariomycetes</taxon>
        <taxon>Sordariomycetidae</taxon>
        <taxon>Cephalothecales</taxon>
        <taxon>Cephalothecaceae</taxon>
        <taxon>Phialemonium</taxon>
    </lineage>
</organism>
<comment type="caution">
    <text evidence="2">The sequence shown here is derived from an EMBL/GenBank/DDBJ whole genome shotgun (WGS) entry which is preliminary data.</text>
</comment>
<dbReference type="GO" id="GO:0004672">
    <property type="term" value="F:protein kinase activity"/>
    <property type="evidence" value="ECO:0007669"/>
    <property type="project" value="InterPro"/>
</dbReference>
<dbReference type="AlphaFoldDB" id="A0AAJ0BXH8"/>
<dbReference type="Proteomes" id="UP001244011">
    <property type="component" value="Unassembled WGS sequence"/>
</dbReference>
<evidence type="ECO:0000313" key="3">
    <source>
        <dbReference type="Proteomes" id="UP001244011"/>
    </source>
</evidence>
<name>A0AAJ0BXH8_9PEZI</name>
<feature type="domain" description="Protein kinase" evidence="1">
    <location>
        <begin position="115"/>
        <end position="366"/>
    </location>
</feature>
<dbReference type="SUPFAM" id="SSF56112">
    <property type="entry name" value="Protein kinase-like (PK-like)"/>
    <property type="match status" value="1"/>
</dbReference>
<accession>A0AAJ0BXH8</accession>
<reference evidence="2" key="1">
    <citation type="submission" date="2023-06" db="EMBL/GenBank/DDBJ databases">
        <title>Genome-scale phylogeny and comparative genomics of the fungal order Sordariales.</title>
        <authorList>
            <consortium name="Lawrence Berkeley National Laboratory"/>
            <person name="Hensen N."/>
            <person name="Bonometti L."/>
            <person name="Westerberg I."/>
            <person name="Brannstrom I.O."/>
            <person name="Guillou S."/>
            <person name="Cros-Aarteil S."/>
            <person name="Calhoun S."/>
            <person name="Haridas S."/>
            <person name="Kuo A."/>
            <person name="Mondo S."/>
            <person name="Pangilinan J."/>
            <person name="Riley R."/>
            <person name="Labutti K."/>
            <person name="Andreopoulos B."/>
            <person name="Lipzen A."/>
            <person name="Chen C."/>
            <person name="Yanf M."/>
            <person name="Daum C."/>
            <person name="Ng V."/>
            <person name="Clum A."/>
            <person name="Steindorff A."/>
            <person name="Ohm R."/>
            <person name="Martin F."/>
            <person name="Silar P."/>
            <person name="Natvig D."/>
            <person name="Lalanne C."/>
            <person name="Gautier V."/>
            <person name="Ament-Velasquez S.L."/>
            <person name="Kruys A."/>
            <person name="Hutchinson M.I."/>
            <person name="Powell A.J."/>
            <person name="Barry K."/>
            <person name="Miller A.N."/>
            <person name="Grigoriev I.V."/>
            <person name="Debuchy R."/>
            <person name="Gladieux P."/>
            <person name="Thoren M.H."/>
            <person name="Johannesson H."/>
        </authorList>
    </citation>
    <scope>NUCLEOTIDE SEQUENCE</scope>
    <source>
        <strain evidence="2">8032-3</strain>
    </source>
</reference>
<sequence>MDPTASEDPGRMLARFMSRLTHDSDDECITSIRCNGRAFHIHMSPSYFRDSPTTEARYRKFLEAVRDECEEDPEEVESVFYEWLIEVFQPIFSRLAPEALPSFDPAKIRAGEAKPLLSEYLFPETFGCKLEAVNDTLVPLHTDDSGGLMPPGAWVDEDLLDDLDTWAKSFDPSAIEVFFEDADHALYRMPTRVLVNLDGSNRKTACFFKEFGCGEGRLMEKELEKYLEMHKSKLAQDTRVIRLEGIVKGGNGSVMGLLLTYVDHSGHGLLAYSLNDDTPLHVKERWARQVRETVGELHEAGIIWGDAKAGNVMIDRNENAWIVDFGGGYTLGWVDEDKAGTVEGDIQGVERIVEYIFNEDWARNGR</sequence>
<dbReference type="GeneID" id="85308815"/>
<keyword evidence="3" id="KW-1185">Reference proteome</keyword>
<dbReference type="EMBL" id="MU839024">
    <property type="protein sequence ID" value="KAK1763851.1"/>
    <property type="molecule type" value="Genomic_DNA"/>
</dbReference>
<protein>
    <recommendedName>
        <fullName evidence="1">Protein kinase domain-containing protein</fullName>
    </recommendedName>
</protein>
<evidence type="ECO:0000259" key="1">
    <source>
        <dbReference type="PROSITE" id="PS50011"/>
    </source>
</evidence>
<dbReference type="PROSITE" id="PS50011">
    <property type="entry name" value="PROTEIN_KINASE_DOM"/>
    <property type="match status" value="1"/>
</dbReference>
<dbReference type="InterPro" id="IPR011009">
    <property type="entry name" value="Kinase-like_dom_sf"/>
</dbReference>